<proteinExistence type="inferred from homology"/>
<evidence type="ECO:0000256" key="4">
    <source>
        <dbReference type="ARBA" id="ARBA00022670"/>
    </source>
</evidence>
<dbReference type="PANTHER" id="PTHR43253:SF1">
    <property type="entry name" value="TRICORN PROTEASE HOMOLOG 2-RELATED"/>
    <property type="match status" value="1"/>
</dbReference>
<dbReference type="SUPFAM" id="SSF82171">
    <property type="entry name" value="DPP6 N-terminal domain-like"/>
    <property type="match status" value="2"/>
</dbReference>
<comment type="function">
    <text evidence="7">Degrades oligopeptides.</text>
</comment>
<keyword evidence="6 7" id="KW-0720">Serine protease</keyword>
<feature type="active site" description="Charge relay system" evidence="8">
    <location>
        <position position="1071"/>
    </location>
</feature>
<dbReference type="EMBL" id="LYXE01000090">
    <property type="protein sequence ID" value="PDV98769.1"/>
    <property type="molecule type" value="Genomic_DNA"/>
</dbReference>
<evidence type="ECO:0000256" key="6">
    <source>
        <dbReference type="ARBA" id="ARBA00022825"/>
    </source>
</evidence>
<evidence type="ECO:0000256" key="9">
    <source>
        <dbReference type="SAM" id="MobiDB-lite"/>
    </source>
</evidence>
<dbReference type="SMART" id="SM00245">
    <property type="entry name" value="TSPc"/>
    <property type="match status" value="1"/>
</dbReference>
<dbReference type="InterPro" id="IPR015943">
    <property type="entry name" value="WD40/YVTN_repeat-like_dom_sf"/>
</dbReference>
<feature type="active site" description="Nucleophile" evidence="8">
    <location>
        <position position="1015"/>
    </location>
</feature>
<dbReference type="PANTHER" id="PTHR43253">
    <property type="entry name" value="TRICORN PROTEASE HOMOLOG 2-RELATED"/>
    <property type="match status" value="1"/>
</dbReference>
<dbReference type="GO" id="GO:0008236">
    <property type="term" value="F:serine-type peptidase activity"/>
    <property type="evidence" value="ECO:0007669"/>
    <property type="project" value="UniProtKB-UniRule"/>
</dbReference>
<keyword evidence="5 7" id="KW-0378">Hydrolase</keyword>
<comment type="similarity">
    <text evidence="2 7">Belongs to the peptidase S41B family.</text>
</comment>
<sequence>MSTQPYFRTPSIDPDGSQIAFVYAGDIWLVAASGGRAERLTAHAASHKNPRFSPDGASLAFTADRNGNGEIYVLPLDGGAVRQLTFHDGRSTVEAWAHDGQAIYFTANREQMGDSIYRVKLTGGTPALIYSEPYENLGAVSIDPTGTRLAFCNIRDRWWRRGPDPFSPGEIWLGPSAETDAWKTGNYTALQLLAGPQPTGPATPPVTALPGAYAGRNAWPLWAPDGAGIYFVSDRDGVENLWYLALDGTEPQRITTFEDGRLLFPQIARNASLIVFERNFQIWHLDLATREAAPLAITARGDSKVTPVREESWPRHFSELRLSPDGKKIAFIARGQVFVDFADKETERDVRQGPSFRVTDTRARERQVAWTPDSRSLIYLSDRHGEDEIYRYDVVVRKETRLTTDLTPKAMPRISPDGKWIAYLSQTEAVRLVSLNGEEARELCRARFVVSADLCWSPDSRWLAYLAQDEHFFSNSYVVSLEGGEPRQITFLSNLGGSNLLWSPNGQHLIFTTRQYRAEAQIVCVDLRPQNPLFREAEFEKLFEEKDKEPSKEEYKRPIEKIAVEFEPPTEPEDPDETPETTAPSQLPADRDPVTRTETAAPATSTSSPEQPEASPVIVFEGIERRLHFLTPIQMDASAAAISPDSRDLLLLAVVADKVNIWSMPLDEPRRGHPPRQLTASESSKAAVQFTPDGRAFFALEDGTITIRKFPAGNEPVKVHVRGDVTVDFHRDKQQIFHEAWRALRDNFYDPTFRGQDWAVLRERFAPLIEGAQTTDELHTLINLMTGELRASHLGSSPGRWMGSDGYIGVLFDPVELITSGCLRVQRLIPDSPVAMGPLPPRPGEYLVAINGTLLTTETSLDRLMRRSVGRRIRLTLAEDPDHDGPTREVDLRPLNGHDYAYLRYRDWVMSNEAYVHRISGGRLGYVHIERMSYDAYQQFLADLDAEAHGKEGVIIDVRYNSGGHTATFILDLLTRRTVVLSSFRQQATIDAAHMSGNRILNKPTVLVTNEHSASNTEMLSESYRRLGLGKIVGRPTAGAVIWTHNIRLLDGAFFRLPSFAVLTPEGEHLEGHGRPVDVDVTRPLGEWALGRDRQLDAAVAVLLGENR</sequence>
<dbReference type="Gene3D" id="3.90.226.10">
    <property type="entry name" value="2-enoyl-CoA Hydratase, Chain A, domain 1"/>
    <property type="match status" value="1"/>
</dbReference>
<dbReference type="InterPro" id="IPR005151">
    <property type="entry name" value="Tail-specific_protease"/>
</dbReference>
<dbReference type="Pfam" id="PF26549">
    <property type="entry name" value="Tricorn_N"/>
    <property type="match status" value="1"/>
</dbReference>
<comment type="subcellular location">
    <subcellularLocation>
        <location evidence="1 7">Cytoplasm</location>
    </subcellularLocation>
</comment>
<dbReference type="GO" id="GO:0006508">
    <property type="term" value="P:proteolysis"/>
    <property type="evidence" value="ECO:0007669"/>
    <property type="project" value="UniProtKB-UniRule"/>
</dbReference>
<dbReference type="PIRSF" id="PIRSF036421">
    <property type="entry name" value="Tricorn_protease"/>
    <property type="match status" value="1"/>
</dbReference>
<accession>A0A2H3KL94</accession>
<dbReference type="Gene3D" id="2.130.10.10">
    <property type="entry name" value="YVTN repeat-like/Quinoprotein amine dehydrogenase"/>
    <property type="match status" value="1"/>
</dbReference>
<dbReference type="Proteomes" id="UP000220922">
    <property type="component" value="Unassembled WGS sequence"/>
</dbReference>
<feature type="compositionally biased region" description="Low complexity" evidence="9">
    <location>
        <begin position="598"/>
        <end position="613"/>
    </location>
</feature>
<dbReference type="GO" id="GO:0005737">
    <property type="term" value="C:cytoplasm"/>
    <property type="evidence" value="ECO:0007669"/>
    <property type="project" value="UniProtKB-SubCell"/>
</dbReference>
<dbReference type="Gene3D" id="2.120.10.60">
    <property type="entry name" value="Tricorn protease N-terminal domain"/>
    <property type="match status" value="1"/>
</dbReference>
<evidence type="ECO:0000256" key="2">
    <source>
        <dbReference type="ARBA" id="ARBA00008524"/>
    </source>
</evidence>
<reference evidence="11 12" key="1">
    <citation type="submission" date="2016-05" db="EMBL/GenBank/DDBJ databases">
        <authorList>
            <person name="Lavstsen T."/>
            <person name="Jespersen J.S."/>
        </authorList>
    </citation>
    <scope>NUCLEOTIDE SEQUENCE [LARGE SCALE GENOMIC DNA]</scope>
    <source>
        <strain evidence="11 12">B7-9</strain>
    </source>
</reference>
<keyword evidence="12" id="KW-1185">Reference proteome</keyword>
<dbReference type="OrthoDB" id="9812068at2"/>
<evidence type="ECO:0000256" key="7">
    <source>
        <dbReference type="PIRNR" id="PIRNR036421"/>
    </source>
</evidence>
<dbReference type="Pfam" id="PF03572">
    <property type="entry name" value="Peptidase_S41"/>
    <property type="match status" value="1"/>
</dbReference>
<evidence type="ECO:0000313" key="12">
    <source>
        <dbReference type="Proteomes" id="UP000220922"/>
    </source>
</evidence>
<evidence type="ECO:0000256" key="1">
    <source>
        <dbReference type="ARBA" id="ARBA00004496"/>
    </source>
</evidence>
<dbReference type="InterPro" id="IPR029045">
    <property type="entry name" value="ClpP/crotonase-like_dom_sf"/>
</dbReference>
<keyword evidence="4 7" id="KW-0645">Protease</keyword>
<dbReference type="Pfam" id="PF14684">
    <property type="entry name" value="Tricorn_C1"/>
    <property type="match status" value="1"/>
</dbReference>
<dbReference type="Pfam" id="PF26550">
    <property type="entry name" value="Tricorn_2nd"/>
    <property type="match status" value="1"/>
</dbReference>
<dbReference type="CDD" id="cd07562">
    <property type="entry name" value="Peptidase_S41_TRI"/>
    <property type="match status" value="1"/>
</dbReference>
<feature type="active site" description="Charge relay system" evidence="8">
    <location>
        <position position="793"/>
    </location>
</feature>
<feature type="region of interest" description="Disordered" evidence="9">
    <location>
        <begin position="545"/>
        <end position="616"/>
    </location>
</feature>
<dbReference type="InterPro" id="IPR036034">
    <property type="entry name" value="PDZ_sf"/>
</dbReference>
<protein>
    <recommendedName>
        <fullName evidence="7">Tricorn protease homolog</fullName>
        <ecNumber evidence="7">3.4.21.-</ecNumber>
    </recommendedName>
</protein>
<feature type="compositionally biased region" description="Basic and acidic residues" evidence="9">
    <location>
        <begin position="545"/>
        <end position="564"/>
    </location>
</feature>
<evidence type="ECO:0000256" key="5">
    <source>
        <dbReference type="ARBA" id="ARBA00022801"/>
    </source>
</evidence>
<comment type="caution">
    <text evidence="11">The sequence shown here is derived from an EMBL/GenBank/DDBJ whole genome shotgun (WGS) entry which is preliminary data.</text>
</comment>
<dbReference type="EC" id="3.4.21.-" evidence="7"/>
<organism evidence="11 12">
    <name type="scientific">Candidatus Chloroploca asiatica</name>
    <dbReference type="NCBI Taxonomy" id="1506545"/>
    <lineage>
        <taxon>Bacteria</taxon>
        <taxon>Bacillati</taxon>
        <taxon>Chloroflexota</taxon>
        <taxon>Chloroflexia</taxon>
        <taxon>Chloroflexales</taxon>
        <taxon>Chloroflexineae</taxon>
        <taxon>Oscillochloridaceae</taxon>
        <taxon>Candidatus Chloroploca</taxon>
    </lineage>
</organism>
<dbReference type="InterPro" id="IPR028204">
    <property type="entry name" value="Tricorn_C1"/>
</dbReference>
<feature type="domain" description="Tail specific protease" evidence="10">
    <location>
        <begin position="885"/>
        <end position="1084"/>
    </location>
</feature>
<dbReference type="RefSeq" id="WP_097653223.1">
    <property type="nucleotide sequence ID" value="NZ_LYXE01000090.1"/>
</dbReference>
<evidence type="ECO:0000256" key="8">
    <source>
        <dbReference type="PIRSR" id="PIRSR036421-1"/>
    </source>
</evidence>
<keyword evidence="3 7" id="KW-0963">Cytoplasm</keyword>
<evidence type="ECO:0000313" key="11">
    <source>
        <dbReference type="EMBL" id="PDV98769.1"/>
    </source>
</evidence>
<dbReference type="SUPFAM" id="SSF69304">
    <property type="entry name" value="Tricorn protease N-terminal domain"/>
    <property type="match status" value="1"/>
</dbReference>
<feature type="region of interest" description="Disordered" evidence="9">
    <location>
        <begin position="666"/>
        <end position="685"/>
    </location>
</feature>
<dbReference type="SUPFAM" id="SSF50156">
    <property type="entry name" value="PDZ domain-like"/>
    <property type="match status" value="1"/>
</dbReference>
<evidence type="ECO:0000256" key="3">
    <source>
        <dbReference type="ARBA" id="ARBA00022490"/>
    </source>
</evidence>
<dbReference type="InterPro" id="IPR012393">
    <property type="entry name" value="Tricorn_protease"/>
</dbReference>
<gene>
    <name evidence="11" type="ORF">A9Q02_02215</name>
</gene>
<name>A0A2H3KL94_9CHLR</name>
<evidence type="ECO:0000259" key="10">
    <source>
        <dbReference type="SMART" id="SM00245"/>
    </source>
</evidence>
<dbReference type="Gene3D" id="3.30.750.44">
    <property type="match status" value="1"/>
</dbReference>
<dbReference type="SUPFAM" id="SSF52096">
    <property type="entry name" value="ClpP/crotonase"/>
    <property type="match status" value="1"/>
</dbReference>
<dbReference type="AlphaFoldDB" id="A0A2H3KL94"/>
<feature type="compositionally biased region" description="Acidic residues" evidence="9">
    <location>
        <begin position="568"/>
        <end position="579"/>
    </location>
</feature>